<dbReference type="Gene3D" id="3.30.390.10">
    <property type="entry name" value="Enolase-like, N-terminal domain"/>
    <property type="match status" value="1"/>
</dbReference>
<evidence type="ECO:0000313" key="9">
    <source>
        <dbReference type="Proteomes" id="UP001055125"/>
    </source>
</evidence>
<dbReference type="SUPFAM" id="SSF54826">
    <property type="entry name" value="Enolase N-terminal domain-like"/>
    <property type="match status" value="1"/>
</dbReference>
<feature type="domain" description="Mandelate racemase/muconate lactonizing enzyme C-terminal" evidence="7">
    <location>
        <begin position="133"/>
        <end position="224"/>
    </location>
</feature>
<dbReference type="SFLD" id="SFLDS00001">
    <property type="entry name" value="Enolase"/>
    <property type="match status" value="1"/>
</dbReference>
<dbReference type="InterPro" id="IPR013342">
    <property type="entry name" value="Mandelate_racemase_C"/>
</dbReference>
<keyword evidence="3 5" id="KW-0460">Magnesium</keyword>
<evidence type="ECO:0000313" key="8">
    <source>
        <dbReference type="EMBL" id="GJD94908.1"/>
    </source>
</evidence>
<dbReference type="InterPro" id="IPR034603">
    <property type="entry name" value="Dipeptide_epimerase"/>
</dbReference>
<keyword evidence="9" id="KW-1185">Reference proteome</keyword>
<keyword evidence="2 5" id="KW-0479">Metal-binding</keyword>
<evidence type="ECO:0000256" key="6">
    <source>
        <dbReference type="SAM" id="Phobius"/>
    </source>
</evidence>
<gene>
    <name evidence="8" type="primary">ycjG</name>
    <name evidence="8" type="ORF">OCOJLMKI_2115</name>
</gene>
<keyword evidence="6" id="KW-1133">Transmembrane helix</keyword>
<dbReference type="SFLD" id="SFLDG00180">
    <property type="entry name" value="muconate_cycloisomerase"/>
    <property type="match status" value="1"/>
</dbReference>
<accession>A0ABQ4RZ55</accession>
<dbReference type="SMART" id="SM00922">
    <property type="entry name" value="MR_MLE"/>
    <property type="match status" value="1"/>
</dbReference>
<keyword evidence="6" id="KW-0812">Transmembrane</keyword>
<dbReference type="Pfam" id="PF13378">
    <property type="entry name" value="MR_MLE_C"/>
    <property type="match status" value="1"/>
</dbReference>
<dbReference type="Proteomes" id="UP001055125">
    <property type="component" value="Unassembled WGS sequence"/>
</dbReference>
<evidence type="ECO:0000256" key="2">
    <source>
        <dbReference type="ARBA" id="ARBA00022723"/>
    </source>
</evidence>
<dbReference type="InterPro" id="IPR029065">
    <property type="entry name" value="Enolase_C-like"/>
</dbReference>
<organism evidence="8 9">
    <name type="scientific">Methylobacterium iners</name>
    <dbReference type="NCBI Taxonomy" id="418707"/>
    <lineage>
        <taxon>Bacteria</taxon>
        <taxon>Pseudomonadati</taxon>
        <taxon>Pseudomonadota</taxon>
        <taxon>Alphaproteobacteria</taxon>
        <taxon>Hyphomicrobiales</taxon>
        <taxon>Methylobacteriaceae</taxon>
        <taxon>Methylobacterium</taxon>
    </lineage>
</organism>
<evidence type="ECO:0000259" key="7">
    <source>
        <dbReference type="SMART" id="SM00922"/>
    </source>
</evidence>
<dbReference type="NCBIfam" id="NF042940">
    <property type="entry name" value="racemase_DgcA"/>
    <property type="match status" value="1"/>
</dbReference>
<comment type="cofactor">
    <cofactor evidence="5">
        <name>Mg(2+)</name>
        <dbReference type="ChEBI" id="CHEBI:18420"/>
    </cofactor>
    <text evidence="5">Binds 1 Mg(2+) ion per subunit.</text>
</comment>
<evidence type="ECO:0000256" key="4">
    <source>
        <dbReference type="ARBA" id="ARBA00023235"/>
    </source>
</evidence>
<proteinExistence type="inferred from homology"/>
<evidence type="ECO:0000256" key="5">
    <source>
        <dbReference type="RuleBase" id="RU366006"/>
    </source>
</evidence>
<dbReference type="InterPro" id="IPR029017">
    <property type="entry name" value="Enolase-like_N"/>
</dbReference>
<dbReference type="Gene3D" id="3.20.20.120">
    <property type="entry name" value="Enolase-like C-terminal domain"/>
    <property type="match status" value="1"/>
</dbReference>
<name>A0ABQ4RZ55_9HYPH</name>
<evidence type="ECO:0000256" key="1">
    <source>
        <dbReference type="ARBA" id="ARBA00008031"/>
    </source>
</evidence>
<reference evidence="8" key="1">
    <citation type="journal article" date="2021" name="Front. Microbiol.">
        <title>Comprehensive Comparative Genomics and Phenotyping of Methylobacterium Species.</title>
        <authorList>
            <person name="Alessa O."/>
            <person name="Ogura Y."/>
            <person name="Fujitani Y."/>
            <person name="Takami H."/>
            <person name="Hayashi T."/>
            <person name="Sahin N."/>
            <person name="Tani A."/>
        </authorList>
    </citation>
    <scope>NUCLEOTIDE SEQUENCE</scope>
    <source>
        <strain evidence="8">DSM 19015</strain>
    </source>
</reference>
<dbReference type="EMBL" id="BPQP01000030">
    <property type="protein sequence ID" value="GJD94908.1"/>
    <property type="molecule type" value="Genomic_DNA"/>
</dbReference>
<dbReference type="InterPro" id="IPR013341">
    <property type="entry name" value="Mandelate_racemase_N_dom"/>
</dbReference>
<comment type="similarity">
    <text evidence="1 5">Belongs to the mandelate racemase/muconate lactonizing enzyme family.</text>
</comment>
<sequence length="329" mass="34714">MTRRLTVTVERFPIAGAFTIARGSRTEAVVVLATITDEASGVAGRGECVPYARYGETVESVRELIEAQAEAIAAGTSRADLLTSMKAGAARNALDCALFDFEAKQLGKPAWEIAGLTEPAIATTAYTLSLGTPKSMEEAARAASTRPLLKVKLGGEGDPERIAAVRRGAPDSRLIVDANEAWRADTIEANLVACVAAGVGLIEQPLPAGEDALLAEIARPIPICADESLHDRAGLDALAQRYDAINIKLDKAGGLTEAVMLAHEARARGFSLMIGCMVGTSLAMAPAMLLAHHADYVDLDGPLLLARDREPGLRFEGSLIHPPARELWG</sequence>
<reference evidence="8" key="2">
    <citation type="submission" date="2021-08" db="EMBL/GenBank/DDBJ databases">
        <authorList>
            <person name="Tani A."/>
            <person name="Ola A."/>
            <person name="Ogura Y."/>
            <person name="Katsura K."/>
            <person name="Hayashi T."/>
        </authorList>
    </citation>
    <scope>NUCLEOTIDE SEQUENCE</scope>
    <source>
        <strain evidence="8">DSM 19015</strain>
    </source>
</reference>
<dbReference type="PANTHER" id="PTHR48080:SF3">
    <property type="entry name" value="ENOLASE SUPERFAMILY MEMBER DDB_G0284701"/>
    <property type="match status" value="1"/>
</dbReference>
<dbReference type="SUPFAM" id="SSF51604">
    <property type="entry name" value="Enolase C-terminal domain-like"/>
    <property type="match status" value="1"/>
</dbReference>
<evidence type="ECO:0000256" key="3">
    <source>
        <dbReference type="ARBA" id="ARBA00022842"/>
    </source>
</evidence>
<dbReference type="InterPro" id="IPR036849">
    <property type="entry name" value="Enolase-like_C_sf"/>
</dbReference>
<dbReference type="CDD" id="cd03319">
    <property type="entry name" value="L-Ala-DL-Glu_epimerase"/>
    <property type="match status" value="1"/>
</dbReference>
<dbReference type="Pfam" id="PF02746">
    <property type="entry name" value="MR_MLE_N"/>
    <property type="match status" value="1"/>
</dbReference>
<dbReference type="SFLD" id="SFLDF00010">
    <property type="entry name" value="dipeptide_epimerase"/>
    <property type="match status" value="1"/>
</dbReference>
<dbReference type="EC" id="5.1.1.-" evidence="5"/>
<keyword evidence="6" id="KW-0472">Membrane</keyword>
<feature type="transmembrane region" description="Helical" evidence="6">
    <location>
        <begin position="270"/>
        <end position="291"/>
    </location>
</feature>
<protein>
    <recommendedName>
        <fullName evidence="5">Dipeptide epimerase</fullName>
        <ecNumber evidence="5">5.1.1.-</ecNumber>
    </recommendedName>
</protein>
<keyword evidence="4 5" id="KW-0413">Isomerase</keyword>
<dbReference type="PANTHER" id="PTHR48080">
    <property type="entry name" value="D-GALACTONATE DEHYDRATASE-RELATED"/>
    <property type="match status" value="1"/>
</dbReference>
<comment type="caution">
    <text evidence="8">The sequence shown here is derived from an EMBL/GenBank/DDBJ whole genome shotgun (WGS) entry which is preliminary data.</text>
</comment>
<dbReference type="RefSeq" id="WP_238244066.1">
    <property type="nucleotide sequence ID" value="NZ_BPQP01000030.1"/>
</dbReference>
<dbReference type="InterPro" id="IPR034593">
    <property type="entry name" value="DgoD-like"/>
</dbReference>